<dbReference type="GO" id="GO:0006435">
    <property type="term" value="P:threonyl-tRNA aminoacylation"/>
    <property type="evidence" value="ECO:0007669"/>
    <property type="project" value="TreeGrafter"/>
</dbReference>
<dbReference type="EMBL" id="CAXITT010000855">
    <property type="protein sequence ID" value="CAL1546784.1"/>
    <property type="molecule type" value="Genomic_DNA"/>
</dbReference>
<dbReference type="AlphaFoldDB" id="A0AAV2IPB7"/>
<dbReference type="Proteomes" id="UP001497497">
    <property type="component" value="Unassembled WGS sequence"/>
</dbReference>
<name>A0AAV2IPB7_LYMST</name>
<evidence type="ECO:0000313" key="4">
    <source>
        <dbReference type="Proteomes" id="UP001497497"/>
    </source>
</evidence>
<keyword evidence="1" id="KW-0648">Protein biosynthesis</keyword>
<sequence>MKKIHDAGFLCEHDLDQGTTMNKKIRNAQLSQYNFIFVVGEKEVANKTANVRTRDNKIHGEHSIDHIVSRFQYFNDSKAIDAEEIF</sequence>
<dbReference type="InterPro" id="IPR036621">
    <property type="entry name" value="Anticodon-bd_dom_sf"/>
</dbReference>
<keyword evidence="4" id="KW-1185">Reference proteome</keyword>
<protein>
    <recommendedName>
        <fullName evidence="2">Anticodon-binding domain-containing protein</fullName>
    </recommendedName>
</protein>
<dbReference type="Pfam" id="PF03129">
    <property type="entry name" value="HGTP_anticodon"/>
    <property type="match status" value="1"/>
</dbReference>
<dbReference type="GO" id="GO:0005739">
    <property type="term" value="C:mitochondrion"/>
    <property type="evidence" value="ECO:0007669"/>
    <property type="project" value="TreeGrafter"/>
</dbReference>
<organism evidence="3 4">
    <name type="scientific">Lymnaea stagnalis</name>
    <name type="common">Great pond snail</name>
    <name type="synonym">Helix stagnalis</name>
    <dbReference type="NCBI Taxonomy" id="6523"/>
    <lineage>
        <taxon>Eukaryota</taxon>
        <taxon>Metazoa</taxon>
        <taxon>Spiralia</taxon>
        <taxon>Lophotrochozoa</taxon>
        <taxon>Mollusca</taxon>
        <taxon>Gastropoda</taxon>
        <taxon>Heterobranchia</taxon>
        <taxon>Euthyneura</taxon>
        <taxon>Panpulmonata</taxon>
        <taxon>Hygrophila</taxon>
        <taxon>Lymnaeoidea</taxon>
        <taxon>Lymnaeidae</taxon>
        <taxon>Lymnaea</taxon>
    </lineage>
</organism>
<evidence type="ECO:0000313" key="3">
    <source>
        <dbReference type="EMBL" id="CAL1546784.1"/>
    </source>
</evidence>
<comment type="caution">
    <text evidence="3">The sequence shown here is derived from an EMBL/GenBank/DDBJ whole genome shotgun (WGS) entry which is preliminary data.</text>
</comment>
<dbReference type="PANTHER" id="PTHR11451:SF46">
    <property type="entry name" value="THREONINE--TRNA LIGASE"/>
    <property type="match status" value="1"/>
</dbReference>
<dbReference type="GO" id="GO:0004829">
    <property type="term" value="F:threonine-tRNA ligase activity"/>
    <property type="evidence" value="ECO:0007669"/>
    <property type="project" value="TreeGrafter"/>
</dbReference>
<gene>
    <name evidence="3" type="ORF">GSLYS_00020161001</name>
</gene>
<accession>A0AAV2IPB7</accession>
<dbReference type="SUPFAM" id="SSF52954">
    <property type="entry name" value="Class II aaRS ABD-related"/>
    <property type="match status" value="1"/>
</dbReference>
<evidence type="ECO:0000259" key="2">
    <source>
        <dbReference type="Pfam" id="PF03129"/>
    </source>
</evidence>
<dbReference type="Gene3D" id="3.40.50.800">
    <property type="entry name" value="Anticodon-binding domain"/>
    <property type="match status" value="1"/>
</dbReference>
<feature type="domain" description="Anticodon-binding" evidence="2">
    <location>
        <begin position="2"/>
        <end position="71"/>
    </location>
</feature>
<reference evidence="3 4" key="1">
    <citation type="submission" date="2024-04" db="EMBL/GenBank/DDBJ databases">
        <authorList>
            <consortium name="Genoscope - CEA"/>
            <person name="William W."/>
        </authorList>
    </citation>
    <scope>NUCLEOTIDE SEQUENCE [LARGE SCALE GENOMIC DNA]</scope>
</reference>
<dbReference type="InterPro" id="IPR004154">
    <property type="entry name" value="Anticodon-bd"/>
</dbReference>
<dbReference type="PANTHER" id="PTHR11451">
    <property type="entry name" value="THREONINE-TRNA LIGASE"/>
    <property type="match status" value="1"/>
</dbReference>
<proteinExistence type="predicted"/>
<evidence type="ECO:0000256" key="1">
    <source>
        <dbReference type="ARBA" id="ARBA00022917"/>
    </source>
</evidence>